<dbReference type="AlphaFoldDB" id="A0A135P5E6"/>
<gene>
    <name evidence="5" type="ORF">ATO67_01085</name>
</gene>
<dbReference type="InterPro" id="IPR050204">
    <property type="entry name" value="AraC_XylS_family_regulators"/>
</dbReference>
<dbReference type="SUPFAM" id="SSF46689">
    <property type="entry name" value="Homeodomain-like"/>
    <property type="match status" value="1"/>
</dbReference>
<organism evidence="5 6">
    <name type="scientific">Agrobacterium bohemicum</name>
    <dbReference type="NCBI Taxonomy" id="2052828"/>
    <lineage>
        <taxon>Bacteria</taxon>
        <taxon>Pseudomonadati</taxon>
        <taxon>Pseudomonadota</taxon>
        <taxon>Alphaproteobacteria</taxon>
        <taxon>Hyphomicrobiales</taxon>
        <taxon>Rhizobiaceae</taxon>
        <taxon>Rhizobium/Agrobacterium group</taxon>
        <taxon>Agrobacterium</taxon>
    </lineage>
</organism>
<sequence length="246" mass="27536">MKTVSVDLRSYRGETPNERHAFVQIVLPVAGHLKIDVCGLQERLSRTKGVLVHRHTSHTQMSIVPNLSLIVDLDEQTISDQILDRFSSNPFIELSPRTKKLAQYMHDMMQAGERDAKAGQAWAPILVASLGDENPDVISRVSVLKALVEIDPFMPWSLERMADHADISASRLHAVFREKFDETPHVWLSDIRMKKICTLLADTSLPIAQIADAAGFSDQTALTRAMKKAKGVTPAVYRREFSVLPQ</sequence>
<keyword evidence="3" id="KW-0804">Transcription</keyword>
<dbReference type="OrthoDB" id="8442171at2"/>
<dbReference type="EMBL" id="LNUW01000015">
    <property type="protein sequence ID" value="KXG86649.1"/>
    <property type="molecule type" value="Genomic_DNA"/>
</dbReference>
<dbReference type="RefSeq" id="WP_067643097.1">
    <property type="nucleotide sequence ID" value="NZ_KQ961023.1"/>
</dbReference>
<feature type="domain" description="HTH araC/xylS-type" evidence="4">
    <location>
        <begin position="142"/>
        <end position="240"/>
    </location>
</feature>
<dbReference type="GO" id="GO:0043565">
    <property type="term" value="F:sequence-specific DNA binding"/>
    <property type="evidence" value="ECO:0007669"/>
    <property type="project" value="InterPro"/>
</dbReference>
<evidence type="ECO:0000259" key="4">
    <source>
        <dbReference type="PROSITE" id="PS01124"/>
    </source>
</evidence>
<accession>A0A135P5E6</accession>
<dbReference type="GO" id="GO:0003700">
    <property type="term" value="F:DNA-binding transcription factor activity"/>
    <property type="evidence" value="ECO:0007669"/>
    <property type="project" value="InterPro"/>
</dbReference>
<dbReference type="InterPro" id="IPR009057">
    <property type="entry name" value="Homeodomain-like_sf"/>
</dbReference>
<dbReference type="Pfam" id="PF12833">
    <property type="entry name" value="HTH_18"/>
    <property type="match status" value="1"/>
</dbReference>
<protein>
    <recommendedName>
        <fullName evidence="4">HTH araC/xylS-type domain-containing protein</fullName>
    </recommendedName>
</protein>
<keyword evidence="1" id="KW-0805">Transcription regulation</keyword>
<keyword evidence="6" id="KW-1185">Reference proteome</keyword>
<proteinExistence type="predicted"/>
<reference evidence="5 6" key="1">
    <citation type="submission" date="2015-11" db="EMBL/GenBank/DDBJ databases">
        <title>Draft genome sequence of Agrobacterium sp. R89-1.</title>
        <authorList>
            <person name="Zahradnik J."/>
            <person name="Kyslikova E."/>
            <person name="Palyzova A."/>
            <person name="Kyslik P."/>
        </authorList>
    </citation>
    <scope>NUCLEOTIDE SEQUENCE [LARGE SCALE GENOMIC DNA]</scope>
    <source>
        <strain evidence="5 6">R89-1</strain>
    </source>
</reference>
<dbReference type="PANTHER" id="PTHR46796">
    <property type="entry name" value="HTH-TYPE TRANSCRIPTIONAL ACTIVATOR RHAS-RELATED"/>
    <property type="match status" value="1"/>
</dbReference>
<evidence type="ECO:0000256" key="1">
    <source>
        <dbReference type="ARBA" id="ARBA00023015"/>
    </source>
</evidence>
<evidence type="ECO:0000256" key="3">
    <source>
        <dbReference type="ARBA" id="ARBA00023163"/>
    </source>
</evidence>
<comment type="caution">
    <text evidence="5">The sequence shown here is derived from an EMBL/GenBank/DDBJ whole genome shotgun (WGS) entry which is preliminary data.</text>
</comment>
<dbReference type="Gene3D" id="1.10.10.60">
    <property type="entry name" value="Homeodomain-like"/>
    <property type="match status" value="2"/>
</dbReference>
<evidence type="ECO:0000256" key="2">
    <source>
        <dbReference type="ARBA" id="ARBA00023125"/>
    </source>
</evidence>
<evidence type="ECO:0000313" key="6">
    <source>
        <dbReference type="Proteomes" id="UP000070498"/>
    </source>
</evidence>
<dbReference type="PROSITE" id="PS01124">
    <property type="entry name" value="HTH_ARAC_FAMILY_2"/>
    <property type="match status" value="1"/>
</dbReference>
<evidence type="ECO:0000313" key="5">
    <source>
        <dbReference type="EMBL" id="KXG86649.1"/>
    </source>
</evidence>
<name>A0A135P5E6_9HYPH</name>
<dbReference type="STRING" id="2052828.ATO67_01085"/>
<dbReference type="PANTHER" id="PTHR46796:SF2">
    <property type="entry name" value="TRANSCRIPTIONAL REGULATORY PROTEIN"/>
    <property type="match status" value="1"/>
</dbReference>
<keyword evidence="2" id="KW-0238">DNA-binding</keyword>
<dbReference type="Proteomes" id="UP000070498">
    <property type="component" value="Unassembled WGS sequence"/>
</dbReference>
<dbReference type="SMART" id="SM00342">
    <property type="entry name" value="HTH_ARAC"/>
    <property type="match status" value="1"/>
</dbReference>
<dbReference type="InterPro" id="IPR018060">
    <property type="entry name" value="HTH_AraC"/>
</dbReference>